<feature type="domain" description="1-deoxy-D-xylulose 5-phosphate reductoisomerase C-terminal" evidence="11">
    <location>
        <begin position="160"/>
        <end position="243"/>
    </location>
</feature>
<proteinExistence type="inferred from homology"/>
<dbReference type="eggNOG" id="COG0743">
    <property type="taxonomic scope" value="Bacteria"/>
</dbReference>
<dbReference type="FunFam" id="3.40.50.720:FF:000045">
    <property type="entry name" value="1-deoxy-D-xylulose 5-phosphate reductoisomerase"/>
    <property type="match status" value="1"/>
</dbReference>
<dbReference type="GO" id="GO:0051484">
    <property type="term" value="P:isopentenyl diphosphate biosynthetic process, methylerythritol 4-phosphate pathway involved in terpenoid biosynthetic process"/>
    <property type="evidence" value="ECO:0007669"/>
    <property type="project" value="UniProtKB-ARBA"/>
</dbReference>
<feature type="binding site" evidence="9">
    <location>
        <position position="54"/>
    </location>
    <ligand>
        <name>NADPH</name>
        <dbReference type="ChEBI" id="CHEBI:57783"/>
    </ligand>
</feature>
<dbReference type="GO" id="GO:0016853">
    <property type="term" value="F:isomerase activity"/>
    <property type="evidence" value="ECO:0007669"/>
    <property type="project" value="UniProtKB-KW"/>
</dbReference>
<feature type="binding site" evidence="9">
    <location>
        <position position="235"/>
    </location>
    <ligand>
        <name>Mn(2+)</name>
        <dbReference type="ChEBI" id="CHEBI:29035"/>
    </ligand>
</feature>
<name>Q2IFJ3_ANADE</name>
<comment type="function">
    <text evidence="9">Catalyzes the NADPH-dependent rearrangement and reduction of 1-deoxy-D-xylulose-5-phosphate (DXP) to 2-C-methyl-D-erythritol 4-phosphate (MEP).</text>
</comment>
<dbReference type="STRING" id="290397.Adeh_3583"/>
<evidence type="ECO:0000256" key="7">
    <source>
        <dbReference type="ARBA" id="ARBA00023229"/>
    </source>
</evidence>
<feature type="domain" description="DXP reductoisomerase C-terminal" evidence="12">
    <location>
        <begin position="275"/>
        <end position="391"/>
    </location>
</feature>
<organism evidence="13 14">
    <name type="scientific">Anaeromyxobacter dehalogenans (strain 2CP-C)</name>
    <dbReference type="NCBI Taxonomy" id="290397"/>
    <lineage>
        <taxon>Bacteria</taxon>
        <taxon>Pseudomonadati</taxon>
        <taxon>Myxococcota</taxon>
        <taxon>Myxococcia</taxon>
        <taxon>Myxococcales</taxon>
        <taxon>Cystobacterineae</taxon>
        <taxon>Anaeromyxobacteraceae</taxon>
        <taxon>Anaeromyxobacter</taxon>
    </lineage>
</organism>
<keyword evidence="9" id="KW-0460">Magnesium</keyword>
<comment type="similarity">
    <text evidence="2 9">Belongs to the DXR family.</text>
</comment>
<comment type="catalytic activity">
    <reaction evidence="8">
        <text>2-C-methyl-D-erythritol 4-phosphate + NADP(+) = 1-deoxy-D-xylulose 5-phosphate + NADPH + H(+)</text>
        <dbReference type="Rhea" id="RHEA:13717"/>
        <dbReference type="ChEBI" id="CHEBI:15378"/>
        <dbReference type="ChEBI" id="CHEBI:57783"/>
        <dbReference type="ChEBI" id="CHEBI:57792"/>
        <dbReference type="ChEBI" id="CHEBI:58262"/>
        <dbReference type="ChEBI" id="CHEBI:58349"/>
        <dbReference type="EC" id="1.1.1.267"/>
    </reaction>
    <physiologicalReaction direction="right-to-left" evidence="8">
        <dbReference type="Rhea" id="RHEA:13719"/>
    </physiologicalReaction>
</comment>
<evidence type="ECO:0000256" key="8">
    <source>
        <dbReference type="ARBA" id="ARBA00048543"/>
    </source>
</evidence>
<feature type="binding site" evidence="9">
    <location>
        <position position="30"/>
    </location>
    <ligand>
        <name>NADPH</name>
        <dbReference type="ChEBI" id="CHEBI:57783"/>
    </ligand>
</feature>
<feature type="binding site" evidence="9">
    <location>
        <position position="139"/>
    </location>
    <ligand>
        <name>1-deoxy-D-xylulose 5-phosphate</name>
        <dbReference type="ChEBI" id="CHEBI:57792"/>
    </ligand>
</feature>
<dbReference type="GO" id="GO:0070402">
    <property type="term" value="F:NADPH binding"/>
    <property type="evidence" value="ECO:0007669"/>
    <property type="project" value="InterPro"/>
</dbReference>
<dbReference type="InterPro" id="IPR036169">
    <property type="entry name" value="DXPR_C_sf"/>
</dbReference>
<keyword evidence="6 9" id="KW-0464">Manganese</keyword>
<evidence type="ECO:0000256" key="5">
    <source>
        <dbReference type="ARBA" id="ARBA00023002"/>
    </source>
</evidence>
<dbReference type="EC" id="1.1.1.267" evidence="9"/>
<feature type="binding site" evidence="9">
    <location>
        <position position="231"/>
    </location>
    <ligand>
        <name>1-deoxy-D-xylulose 5-phosphate</name>
        <dbReference type="ChEBI" id="CHEBI:57792"/>
    </ligand>
</feature>
<dbReference type="SUPFAM" id="SSF55347">
    <property type="entry name" value="Glyceraldehyde-3-phosphate dehydrogenase-like, C-terminal domain"/>
    <property type="match status" value="1"/>
</dbReference>
<dbReference type="KEGG" id="ade:Adeh_3583"/>
<feature type="binding site" evidence="9">
    <location>
        <position position="166"/>
    </location>
    <ligand>
        <name>1-deoxy-D-xylulose 5-phosphate</name>
        <dbReference type="ChEBI" id="CHEBI:57792"/>
    </ligand>
</feature>
<dbReference type="Pfam" id="PF02670">
    <property type="entry name" value="DXP_reductoisom"/>
    <property type="match status" value="1"/>
</dbReference>
<comment type="pathway">
    <text evidence="1 9">Isoprenoid biosynthesis; isopentenyl diphosphate biosynthesis via DXP pathway; isopentenyl diphosphate from 1-deoxy-D-xylulose 5-phosphate: step 1/6.</text>
</comment>
<evidence type="ECO:0000256" key="6">
    <source>
        <dbReference type="ARBA" id="ARBA00023211"/>
    </source>
</evidence>
<comment type="cofactor">
    <cofactor evidence="9">
        <name>Mg(2+)</name>
        <dbReference type="ChEBI" id="CHEBI:18420"/>
    </cofactor>
    <cofactor evidence="9">
        <name>Mn(2+)</name>
        <dbReference type="ChEBI" id="CHEBI:29035"/>
    </cofactor>
</comment>
<dbReference type="UniPathway" id="UPA00056">
    <property type="reaction ID" value="UER00092"/>
</dbReference>
<reference evidence="13 14" key="1">
    <citation type="submission" date="2006-01" db="EMBL/GenBank/DDBJ databases">
        <title>Complete sequence of Anaeromyxobacter dehalogenans 2CP-C.</title>
        <authorList>
            <consortium name="US DOE Joint Genome Institute"/>
            <person name="Copeland A."/>
            <person name="Lucas S."/>
            <person name="Lapidus A."/>
            <person name="Barry K."/>
            <person name="Detter J.C."/>
            <person name="Glavina T."/>
            <person name="Hammon N."/>
            <person name="Israni S."/>
            <person name="Pitluck S."/>
            <person name="Brettin T."/>
            <person name="Bruce D."/>
            <person name="Han C."/>
            <person name="Tapia R."/>
            <person name="Gilna P."/>
            <person name="Kiss H."/>
            <person name="Schmutz J."/>
            <person name="Larimer F."/>
            <person name="Land M."/>
            <person name="Kyrpides N."/>
            <person name="Anderson I."/>
            <person name="Sanford R.A."/>
            <person name="Ritalahti K.M."/>
            <person name="Thomas H.S."/>
            <person name="Kirby J.R."/>
            <person name="Zhulin I.B."/>
            <person name="Loeffler F.E."/>
            <person name="Richardson P."/>
        </authorList>
    </citation>
    <scope>NUCLEOTIDE SEQUENCE [LARGE SCALE GENOMIC DNA]</scope>
    <source>
        <strain evidence="13 14">2CP-C</strain>
    </source>
</reference>
<feature type="binding site" evidence="9">
    <location>
        <position position="213"/>
    </location>
    <ligand>
        <name>1-deoxy-D-xylulose 5-phosphate</name>
        <dbReference type="ChEBI" id="CHEBI:57792"/>
    </ligand>
</feature>
<feature type="binding site" evidence="9">
    <location>
        <position position="166"/>
    </location>
    <ligand>
        <name>Mn(2+)</name>
        <dbReference type="ChEBI" id="CHEBI:29035"/>
    </ligand>
</feature>
<sequence>MPGARRRDAGRRGREEPVKRVAILGSTGSIGVQALDVVGRFPDRFEVVGLAAGRNAPRLLEQIRRFRPRVVSVCDEAAARAVRAEAPPGTEVLSGDAGAVAVASHPDAAFVLAAISGGAGLRSTAAAIEAGKPVGLANKESMVLAGELLMARAAAKGVAILPVDSEHSAIHQSLVGHNRGEVRRLILTASGGPLRCTPAAELAAVTPERALKHPNWSMGDKITIDSATLMNKGLEVIEARWLFGVEQQRIDIVVHPESVVHSMVEYVDGSIVAQLGISDMRGPISYAMGHPERMPLDLPPLDLGRLGKLTFEPPDPARFPAYTLAYRALELGGTAPAVLSGADEAAVAAFLARRCSFTQIADVCADVLEAHVAEPVRSVEQALAASEHGRREAEKRVGALARAPAGR</sequence>
<feature type="binding site" evidence="9">
    <location>
        <position position="138"/>
    </location>
    <ligand>
        <name>NADPH</name>
        <dbReference type="ChEBI" id="CHEBI:57783"/>
    </ligand>
</feature>
<dbReference type="InterPro" id="IPR013644">
    <property type="entry name" value="DXP_reductoisomerase_C"/>
</dbReference>
<evidence type="ECO:0000256" key="3">
    <source>
        <dbReference type="ARBA" id="ARBA00022723"/>
    </source>
</evidence>
<dbReference type="SUPFAM" id="SSF69055">
    <property type="entry name" value="1-deoxy-D-xylulose-5-phosphate reductoisomerase, C-terminal domain"/>
    <property type="match status" value="1"/>
</dbReference>
<evidence type="ECO:0000259" key="12">
    <source>
        <dbReference type="Pfam" id="PF13288"/>
    </source>
</evidence>
<feature type="binding site" evidence="9">
    <location>
        <position position="53"/>
    </location>
    <ligand>
        <name>NADPH</name>
        <dbReference type="ChEBI" id="CHEBI:57783"/>
    </ligand>
</feature>
<dbReference type="InterPro" id="IPR013512">
    <property type="entry name" value="DXP_reductoisomerase_N"/>
</dbReference>
<dbReference type="AlphaFoldDB" id="Q2IFJ3"/>
<evidence type="ECO:0000256" key="4">
    <source>
        <dbReference type="ARBA" id="ARBA00022857"/>
    </source>
</evidence>
<dbReference type="InterPro" id="IPR003821">
    <property type="entry name" value="DXP_reductoisomerase"/>
</dbReference>
<feature type="binding site" evidence="9">
    <location>
        <position position="28"/>
    </location>
    <ligand>
        <name>NADPH</name>
        <dbReference type="ChEBI" id="CHEBI:57783"/>
    </ligand>
</feature>
<evidence type="ECO:0000259" key="11">
    <source>
        <dbReference type="Pfam" id="PF08436"/>
    </source>
</evidence>
<feature type="binding site" evidence="9">
    <location>
        <position position="164"/>
    </location>
    <ligand>
        <name>Mn(2+)</name>
        <dbReference type="ChEBI" id="CHEBI:29035"/>
    </ligand>
</feature>
<dbReference type="EMBL" id="CP000251">
    <property type="protein sequence ID" value="ABC83349.1"/>
    <property type="molecule type" value="Genomic_DNA"/>
</dbReference>
<feature type="binding site" evidence="9">
    <location>
        <position position="165"/>
    </location>
    <ligand>
        <name>1-deoxy-D-xylulose 5-phosphate</name>
        <dbReference type="ChEBI" id="CHEBI:57792"/>
    </ligand>
</feature>
<dbReference type="PIRSF" id="PIRSF006205">
    <property type="entry name" value="Dxp_reductismrs"/>
    <property type="match status" value="1"/>
</dbReference>
<keyword evidence="4 9" id="KW-0521">NADP</keyword>
<dbReference type="Gene3D" id="1.10.1740.10">
    <property type="match status" value="1"/>
</dbReference>
<dbReference type="InterPro" id="IPR026877">
    <property type="entry name" value="DXPR_C"/>
</dbReference>
<feature type="binding site" evidence="9">
    <location>
        <position position="190"/>
    </location>
    <ligand>
        <name>1-deoxy-D-xylulose 5-phosphate</name>
        <dbReference type="ChEBI" id="CHEBI:57792"/>
    </ligand>
</feature>
<feature type="binding site" evidence="9">
    <location>
        <position position="235"/>
    </location>
    <ligand>
        <name>1-deoxy-D-xylulose 5-phosphate</name>
        <dbReference type="ChEBI" id="CHEBI:57792"/>
    </ligand>
</feature>
<evidence type="ECO:0000313" key="14">
    <source>
        <dbReference type="Proteomes" id="UP000001935"/>
    </source>
</evidence>
<dbReference type="PANTHER" id="PTHR30525:SF0">
    <property type="entry name" value="1-DEOXY-D-XYLULOSE 5-PHOSPHATE REDUCTOISOMERASE, CHLOROPLASTIC"/>
    <property type="match status" value="1"/>
</dbReference>
<evidence type="ECO:0000256" key="1">
    <source>
        <dbReference type="ARBA" id="ARBA00005094"/>
    </source>
</evidence>
<dbReference type="HOGENOM" id="CLU_035714_4_0_7"/>
<keyword evidence="5 9" id="KW-0560">Oxidoreductase</keyword>
<evidence type="ECO:0000259" key="10">
    <source>
        <dbReference type="Pfam" id="PF02670"/>
    </source>
</evidence>
<dbReference type="InterPro" id="IPR036291">
    <property type="entry name" value="NAD(P)-bd_dom_sf"/>
</dbReference>
<feature type="binding site" evidence="9">
    <location>
        <position position="55"/>
    </location>
    <ligand>
        <name>NADPH</name>
        <dbReference type="ChEBI" id="CHEBI:57783"/>
    </ligand>
</feature>
<feature type="binding site" evidence="9">
    <location>
        <position position="232"/>
    </location>
    <ligand>
        <name>1-deoxy-D-xylulose 5-phosphate</name>
        <dbReference type="ChEBI" id="CHEBI:57792"/>
    </ligand>
</feature>
<feature type="binding site" evidence="9">
    <location>
        <position position="140"/>
    </location>
    <ligand>
        <name>NADPH</name>
        <dbReference type="ChEBI" id="CHEBI:57783"/>
    </ligand>
</feature>
<dbReference type="SUPFAM" id="SSF51735">
    <property type="entry name" value="NAD(P)-binding Rossmann-fold domains"/>
    <property type="match status" value="1"/>
</dbReference>
<evidence type="ECO:0000313" key="13">
    <source>
        <dbReference type="EMBL" id="ABC83349.1"/>
    </source>
</evidence>
<keyword evidence="13" id="KW-0413">Isomerase</keyword>
<dbReference type="NCBIfam" id="TIGR00243">
    <property type="entry name" value="Dxr"/>
    <property type="match status" value="1"/>
</dbReference>
<evidence type="ECO:0000256" key="2">
    <source>
        <dbReference type="ARBA" id="ARBA00006825"/>
    </source>
</evidence>
<keyword evidence="7 9" id="KW-0414">Isoprene biosynthesis</keyword>
<dbReference type="GO" id="GO:0030604">
    <property type="term" value="F:1-deoxy-D-xylulose-5-phosphate reductoisomerase activity"/>
    <property type="evidence" value="ECO:0007669"/>
    <property type="project" value="UniProtKB-UniRule"/>
</dbReference>
<dbReference type="Gene3D" id="3.40.50.720">
    <property type="entry name" value="NAD(P)-binding Rossmann-like Domain"/>
    <property type="match status" value="1"/>
</dbReference>
<dbReference type="Proteomes" id="UP000001935">
    <property type="component" value="Chromosome"/>
</dbReference>
<keyword evidence="3 9" id="KW-0479">Metal-binding</keyword>
<dbReference type="Pfam" id="PF08436">
    <property type="entry name" value="DXP_redisom_C"/>
    <property type="match status" value="1"/>
</dbReference>
<dbReference type="Pfam" id="PF13288">
    <property type="entry name" value="DXPR_C"/>
    <property type="match status" value="1"/>
</dbReference>
<dbReference type="HAMAP" id="MF_00183">
    <property type="entry name" value="DXP_reductoisom"/>
    <property type="match status" value="1"/>
</dbReference>
<accession>Q2IFJ3</accession>
<gene>
    <name evidence="9" type="primary">dxr</name>
    <name evidence="13" type="ordered locus">Adeh_3583</name>
</gene>
<dbReference type="PANTHER" id="PTHR30525">
    <property type="entry name" value="1-DEOXY-D-XYLULOSE 5-PHOSPHATE REDUCTOISOMERASE"/>
    <property type="match status" value="1"/>
</dbReference>
<feature type="binding site" evidence="9">
    <location>
        <position position="29"/>
    </location>
    <ligand>
        <name>NADPH</name>
        <dbReference type="ChEBI" id="CHEBI:57783"/>
    </ligand>
</feature>
<feature type="binding site" evidence="9">
    <location>
        <position position="219"/>
    </location>
    <ligand>
        <name>NADPH</name>
        <dbReference type="ChEBI" id="CHEBI:57783"/>
    </ligand>
</feature>
<feature type="domain" description="1-deoxy-D-xylulose 5-phosphate reductoisomerase N-terminal" evidence="10">
    <location>
        <begin position="21"/>
        <end position="146"/>
    </location>
</feature>
<feature type="binding site" evidence="9">
    <location>
        <position position="27"/>
    </location>
    <ligand>
        <name>NADPH</name>
        <dbReference type="ChEBI" id="CHEBI:57783"/>
    </ligand>
</feature>
<evidence type="ECO:0000256" key="9">
    <source>
        <dbReference type="HAMAP-Rule" id="MF_00183"/>
    </source>
</evidence>
<protein>
    <recommendedName>
        <fullName evidence="9">1-deoxy-D-xylulose 5-phosphate reductoisomerase</fullName>
        <shortName evidence="9">DXP reductoisomerase</shortName>
        <ecNumber evidence="9">1.1.1.267</ecNumber>
    </recommendedName>
    <alternativeName>
        <fullName evidence="9">1-deoxyxylulose-5-phosphate reductoisomerase</fullName>
    </alternativeName>
    <alternativeName>
        <fullName evidence="9">2-C-methyl-D-erythritol 4-phosphate synthase</fullName>
    </alternativeName>
</protein>
<feature type="binding site" evidence="9">
    <location>
        <position position="226"/>
    </location>
    <ligand>
        <name>1-deoxy-D-xylulose 5-phosphate</name>
        <dbReference type="ChEBI" id="CHEBI:57792"/>
    </ligand>
</feature>
<dbReference type="GO" id="GO:0030145">
    <property type="term" value="F:manganese ion binding"/>
    <property type="evidence" value="ECO:0007669"/>
    <property type="project" value="TreeGrafter"/>
</dbReference>